<dbReference type="SUPFAM" id="SSF51011">
    <property type="entry name" value="Glycosyl hydrolase domain"/>
    <property type="match status" value="1"/>
</dbReference>
<evidence type="ECO:0000256" key="6">
    <source>
        <dbReference type="ARBA" id="ARBA00023180"/>
    </source>
</evidence>
<comment type="caution">
    <text evidence="9">The sequence shown here is derived from an EMBL/GenBank/DDBJ whole genome shotgun (WGS) entry which is preliminary data.</text>
</comment>
<evidence type="ECO:0000313" key="10">
    <source>
        <dbReference type="Proteomes" id="UP000712080"/>
    </source>
</evidence>
<dbReference type="EC" id="3.2.1.55" evidence="3"/>
<dbReference type="RefSeq" id="WP_169527721.1">
    <property type="nucleotide sequence ID" value="NZ_JAAMPU010000106.1"/>
</dbReference>
<dbReference type="InterPro" id="IPR017853">
    <property type="entry name" value="GH"/>
</dbReference>
<evidence type="ECO:0000256" key="1">
    <source>
        <dbReference type="ARBA" id="ARBA00001462"/>
    </source>
</evidence>
<evidence type="ECO:0000256" key="2">
    <source>
        <dbReference type="ARBA" id="ARBA00007186"/>
    </source>
</evidence>
<dbReference type="GO" id="GO:0046556">
    <property type="term" value="F:alpha-L-arabinofuranosidase activity"/>
    <property type="evidence" value="ECO:0007669"/>
    <property type="project" value="UniProtKB-EC"/>
</dbReference>
<organism evidence="9 10">
    <name type="scientific">Flavobacterium silvaticum</name>
    <dbReference type="NCBI Taxonomy" id="1852020"/>
    <lineage>
        <taxon>Bacteria</taxon>
        <taxon>Pseudomonadati</taxon>
        <taxon>Bacteroidota</taxon>
        <taxon>Flavobacteriia</taxon>
        <taxon>Flavobacteriales</taxon>
        <taxon>Flavobacteriaceae</taxon>
        <taxon>Flavobacterium</taxon>
    </lineage>
</organism>
<sequence length="651" mass="72595">MKYLVIALLLAGSLSAQNKYTLDFKDTGVKIQPTMYGIFFEDINYGADGGLYAELVKNRSFEFDTPLMGWDQPGSDRHSLNEKSGYATVVRDDSKTNKNYIRVDVNNDSGYSLVNEGFFGMGIKAGASYDVSVWAAKAQGNISEVRFQLIDAAGNSIGESAVTLASKDWKQYPTVIKATKTEAKAKLKVTFSGKGSVLLDMVSMFPQDTWKGRKGGLRKDLVQKLYDLKPGFLRFPGGCIVEGRILEERYQWKKSVGKVDDRELLVNRWNKEFKHRPAPDYYQTFGLGFYEYFQLAEDLGASPLPILSCGMACQFNTGELVEMHDIDPYVQDALDLIEFANGDVSTKWGKLRSDMGHPKTFDLKFIGVGNEQWGPDYFERYKVFEKAIHGKYPNITIVSGSGPFPNGEYFDYGWKQLKDMKAQIVDEHYYNNPQWFKDNATRYDQYDRKGPKVFAGEYAAQSVAIASPDNKNNWDCALAEAAFMTGLERNAEVVNMCSYAPLFAHAEGWQWTPDLIWFNSLESYKTPNYYVQQLYSNNPGTDLISINDGGKPVTGKNGMFATAVVDKKTNEVIVKIVNTTASAQTSDINLKGKTLSGTATQTTLGNTNLSSENSFTSETLAPKTSEIKASGKNLNIGVPAYSMVVVRAKIK</sequence>
<dbReference type="SMART" id="SM00813">
    <property type="entry name" value="Alpha-L-AF_C"/>
    <property type="match status" value="1"/>
</dbReference>
<evidence type="ECO:0000256" key="3">
    <source>
        <dbReference type="ARBA" id="ARBA00012670"/>
    </source>
</evidence>
<dbReference type="SUPFAM" id="SSF49785">
    <property type="entry name" value="Galactose-binding domain-like"/>
    <property type="match status" value="1"/>
</dbReference>
<dbReference type="AlphaFoldDB" id="A0A972FM61"/>
<dbReference type="Pfam" id="PF22848">
    <property type="entry name" value="ASD1_dom"/>
    <property type="match status" value="1"/>
</dbReference>
<dbReference type="Gene3D" id="3.20.20.80">
    <property type="entry name" value="Glycosidases"/>
    <property type="match status" value="1"/>
</dbReference>
<name>A0A972FM61_9FLAO</name>
<dbReference type="GO" id="GO:0046373">
    <property type="term" value="P:L-arabinose metabolic process"/>
    <property type="evidence" value="ECO:0007669"/>
    <property type="project" value="InterPro"/>
</dbReference>
<dbReference type="InterPro" id="IPR013780">
    <property type="entry name" value="Glyco_hydro_b"/>
</dbReference>
<evidence type="ECO:0000256" key="7">
    <source>
        <dbReference type="SAM" id="SignalP"/>
    </source>
</evidence>
<keyword evidence="10" id="KW-1185">Reference proteome</keyword>
<comment type="catalytic activity">
    <reaction evidence="1">
        <text>Hydrolysis of terminal non-reducing alpha-L-arabinofuranoside residues in alpha-L-arabinosides.</text>
        <dbReference type="EC" id="3.2.1.55"/>
    </reaction>
</comment>
<dbReference type="InterPro" id="IPR010720">
    <property type="entry name" value="Alpha-L-AF_C"/>
</dbReference>
<reference evidence="9" key="1">
    <citation type="submission" date="2020-02" db="EMBL/GenBank/DDBJ databases">
        <title>Flavobacterium sp. genome.</title>
        <authorList>
            <person name="Jung H.S."/>
            <person name="Baek J.H."/>
            <person name="Jeon C.O."/>
        </authorList>
    </citation>
    <scope>NUCLEOTIDE SEQUENCE</scope>
    <source>
        <strain evidence="9">SE-s28</strain>
    </source>
</reference>
<feature type="domain" description="Alpha-L-arabinofuranosidase C-terminal" evidence="8">
    <location>
        <begin position="456"/>
        <end position="642"/>
    </location>
</feature>
<keyword evidence="6" id="KW-0325">Glycoprotein</keyword>
<gene>
    <name evidence="9" type="ORF">G6047_11275</name>
</gene>
<keyword evidence="5" id="KW-0378">Hydrolase</keyword>
<feature type="chain" id="PRO_5038069492" description="non-reducing end alpha-L-arabinofuranosidase" evidence="7">
    <location>
        <begin position="19"/>
        <end position="651"/>
    </location>
</feature>
<dbReference type="Pfam" id="PF06964">
    <property type="entry name" value="Alpha-L-AF_C"/>
    <property type="match status" value="1"/>
</dbReference>
<dbReference type="PANTHER" id="PTHR31776:SF0">
    <property type="entry name" value="ALPHA-L-ARABINOFURANOSIDASE 1"/>
    <property type="match status" value="1"/>
</dbReference>
<evidence type="ECO:0000313" key="9">
    <source>
        <dbReference type="EMBL" id="NMH28614.1"/>
    </source>
</evidence>
<protein>
    <recommendedName>
        <fullName evidence="3">non-reducing end alpha-L-arabinofuranosidase</fullName>
        <ecNumber evidence="3">3.2.1.55</ecNumber>
    </recommendedName>
</protein>
<dbReference type="InterPro" id="IPR055235">
    <property type="entry name" value="ASD1_cat"/>
</dbReference>
<dbReference type="InterPro" id="IPR051563">
    <property type="entry name" value="Glycosyl_Hydrolase_51"/>
</dbReference>
<evidence type="ECO:0000259" key="8">
    <source>
        <dbReference type="SMART" id="SM00813"/>
    </source>
</evidence>
<dbReference type="PANTHER" id="PTHR31776">
    <property type="entry name" value="ALPHA-L-ARABINOFURANOSIDASE 1"/>
    <property type="match status" value="1"/>
</dbReference>
<proteinExistence type="inferred from homology"/>
<dbReference type="Proteomes" id="UP000712080">
    <property type="component" value="Unassembled WGS sequence"/>
</dbReference>
<comment type="similarity">
    <text evidence="2">Belongs to the glycosyl hydrolase 51 family.</text>
</comment>
<evidence type="ECO:0000256" key="4">
    <source>
        <dbReference type="ARBA" id="ARBA00022729"/>
    </source>
</evidence>
<dbReference type="EMBL" id="JAAMPU010000106">
    <property type="protein sequence ID" value="NMH28614.1"/>
    <property type="molecule type" value="Genomic_DNA"/>
</dbReference>
<dbReference type="Gene3D" id="2.60.40.1180">
    <property type="entry name" value="Golgi alpha-mannosidase II"/>
    <property type="match status" value="1"/>
</dbReference>
<dbReference type="InterPro" id="IPR008979">
    <property type="entry name" value="Galactose-bd-like_sf"/>
</dbReference>
<dbReference type="Gene3D" id="2.60.120.260">
    <property type="entry name" value="Galactose-binding domain-like"/>
    <property type="match status" value="1"/>
</dbReference>
<accession>A0A972FM61</accession>
<feature type="signal peptide" evidence="7">
    <location>
        <begin position="1"/>
        <end position="18"/>
    </location>
</feature>
<keyword evidence="4 7" id="KW-0732">Signal</keyword>
<dbReference type="SUPFAM" id="SSF51445">
    <property type="entry name" value="(Trans)glycosidases"/>
    <property type="match status" value="1"/>
</dbReference>
<evidence type="ECO:0000256" key="5">
    <source>
        <dbReference type="ARBA" id="ARBA00022801"/>
    </source>
</evidence>